<dbReference type="Proteomes" id="UP000583556">
    <property type="component" value="Unassembled WGS sequence"/>
</dbReference>
<name>A0A7Y0BSW3_9SPHN</name>
<protein>
    <submittedName>
        <fullName evidence="1">Uncharacterized protein</fullName>
    </submittedName>
</protein>
<keyword evidence="2" id="KW-1185">Reference proteome</keyword>
<dbReference type="AlphaFoldDB" id="A0A7Y0BSW3"/>
<dbReference type="EMBL" id="JABBGM010000012">
    <property type="protein sequence ID" value="NML95680.1"/>
    <property type="molecule type" value="Genomic_DNA"/>
</dbReference>
<sequence>MSAASRQQTEMELQEYFRNSSTRHSTRLKLELRELLHSDSDDAAIAKWVRNNAFELVTALHEAMQP</sequence>
<organism evidence="1 2">
    <name type="scientific">Novosphingobium olei</name>
    <dbReference type="NCBI Taxonomy" id="2728851"/>
    <lineage>
        <taxon>Bacteria</taxon>
        <taxon>Pseudomonadati</taxon>
        <taxon>Pseudomonadota</taxon>
        <taxon>Alphaproteobacteria</taxon>
        <taxon>Sphingomonadales</taxon>
        <taxon>Sphingomonadaceae</taxon>
        <taxon>Novosphingobium</taxon>
    </lineage>
</organism>
<dbReference type="RefSeq" id="WP_169494891.1">
    <property type="nucleotide sequence ID" value="NZ_JABBGM010000012.1"/>
</dbReference>
<proteinExistence type="predicted"/>
<evidence type="ECO:0000313" key="2">
    <source>
        <dbReference type="Proteomes" id="UP000583556"/>
    </source>
</evidence>
<evidence type="ECO:0000313" key="1">
    <source>
        <dbReference type="EMBL" id="NML95680.1"/>
    </source>
</evidence>
<accession>A0A7Y0BSW3</accession>
<reference evidence="1 2" key="1">
    <citation type="submission" date="2020-04" db="EMBL/GenBank/DDBJ databases">
        <title>Novosphingobium sp. TW-4 isolated from soil.</title>
        <authorList>
            <person name="Dahal R.H."/>
            <person name="Chaudhary D.K."/>
        </authorList>
    </citation>
    <scope>NUCLEOTIDE SEQUENCE [LARGE SCALE GENOMIC DNA]</scope>
    <source>
        <strain evidence="1 2">TW-4</strain>
    </source>
</reference>
<gene>
    <name evidence="1" type="ORF">HHL27_18565</name>
</gene>
<comment type="caution">
    <text evidence="1">The sequence shown here is derived from an EMBL/GenBank/DDBJ whole genome shotgun (WGS) entry which is preliminary data.</text>
</comment>